<organism evidence="11 12">
    <name type="scientific">Meganyctiphanes norvegica</name>
    <name type="common">Northern krill</name>
    <name type="synonym">Thysanopoda norvegica</name>
    <dbReference type="NCBI Taxonomy" id="48144"/>
    <lineage>
        <taxon>Eukaryota</taxon>
        <taxon>Metazoa</taxon>
        <taxon>Ecdysozoa</taxon>
        <taxon>Arthropoda</taxon>
        <taxon>Crustacea</taxon>
        <taxon>Multicrustacea</taxon>
        <taxon>Malacostraca</taxon>
        <taxon>Eumalacostraca</taxon>
        <taxon>Eucarida</taxon>
        <taxon>Euphausiacea</taxon>
        <taxon>Euphausiidae</taxon>
        <taxon>Meganyctiphanes</taxon>
    </lineage>
</organism>
<feature type="transmembrane region" description="Helical" evidence="7">
    <location>
        <begin position="106"/>
        <end position="124"/>
    </location>
</feature>
<dbReference type="PROSITE" id="PS50056">
    <property type="entry name" value="TYR_PHOSPHATASE_2"/>
    <property type="match status" value="1"/>
</dbReference>
<evidence type="ECO:0000256" key="1">
    <source>
        <dbReference type="ARBA" id="ARBA00004141"/>
    </source>
</evidence>
<feature type="domain" description="Phosphatase tensin-type" evidence="9">
    <location>
        <begin position="234"/>
        <end position="408"/>
    </location>
</feature>
<sequence length="560" mass="64885">MENEVDGPGELDMKPLSNQSNGQTSAGLTIQMEVETEKSSTEVQLDNEQHTESDETWQRATNFLEYDPDQHEIEVEMGFADPSNPPVPGFNLQYMMWRTRRFVEHFLIRLFTALIIIIDMILLLVDLFNNSQTDPIEYVSLVFSAYFMIEITLRIFGLGPKVFFKAWYNTLDCFLVVFTFILSVITVCIENMSTNPGSLLVALRFIRLIRISRILWERKHLKTGARQFISQNKRRYQQDGFDLDLTYVTPRVIAMSYPSTGKMSIYRNDIKEVARFMNTKHPYHHRLYNLCSERHYETKDFHSVERFHIDDHNVPPLEDMLKFSASVKEWMDDERNVIAVHCKGGKGRTGTMICVFLIDTGAFRDAEHCLGYFGDRRTDKNVAKTFQGVETPSQSRYVEYYEQVVREGRVLPVEVSLVITSITLHGMKSVGGGDGSELSFDLQSRNHAVPFHAQLKIRRNCKVSVDSENGTVKIILINAPVVKGDTRIMFYSDGRKIPKAYENSPFFFWFHTGFIKNNKLHLTRTELDNPHKSRSWHVFKEDFGVTIDFEKDQLSTNYSR</sequence>
<feature type="transmembrane region" description="Helical" evidence="7">
    <location>
        <begin position="136"/>
        <end position="156"/>
    </location>
</feature>
<feature type="region of interest" description="Disordered" evidence="6">
    <location>
        <begin position="1"/>
        <end position="55"/>
    </location>
</feature>
<dbReference type="InterPro" id="IPR045102">
    <property type="entry name" value="PTP_VSP_TPTE"/>
</dbReference>
<evidence type="ECO:0000256" key="7">
    <source>
        <dbReference type="SAM" id="Phobius"/>
    </source>
</evidence>
<reference evidence="11 12" key="1">
    <citation type="submission" date="2024-05" db="EMBL/GenBank/DDBJ databases">
        <authorList>
            <person name="Wallberg A."/>
        </authorList>
    </citation>
    <scope>NUCLEOTIDE SEQUENCE [LARGE SCALE GENOMIC DNA]</scope>
</reference>
<dbReference type="Gene3D" id="1.20.120.350">
    <property type="entry name" value="Voltage-gated potassium channels. Chain C"/>
    <property type="match status" value="1"/>
</dbReference>
<dbReference type="GO" id="GO:0005216">
    <property type="term" value="F:monoatomic ion channel activity"/>
    <property type="evidence" value="ECO:0007669"/>
    <property type="project" value="InterPro"/>
</dbReference>
<dbReference type="AlphaFoldDB" id="A0AAV2PV46"/>
<gene>
    <name evidence="11" type="ORF">MNOR_LOCUS4336</name>
</gene>
<evidence type="ECO:0000259" key="10">
    <source>
        <dbReference type="PROSITE" id="PS51182"/>
    </source>
</evidence>
<feature type="transmembrane region" description="Helical" evidence="7">
    <location>
        <begin position="168"/>
        <end position="187"/>
    </location>
</feature>
<evidence type="ECO:0008006" key="13">
    <source>
        <dbReference type="Google" id="ProtNLM"/>
    </source>
</evidence>
<dbReference type="FunFam" id="2.60.40.1110:FF:000004">
    <property type="entry name" value="Voltage-sensor containing phosphatase"/>
    <property type="match status" value="1"/>
</dbReference>
<dbReference type="InterPro" id="IPR016130">
    <property type="entry name" value="Tyr_Pase_AS"/>
</dbReference>
<comment type="subcellular location">
    <subcellularLocation>
        <location evidence="1">Membrane</location>
        <topology evidence="1">Multi-pass membrane protein</topology>
    </subcellularLocation>
</comment>
<keyword evidence="5 7" id="KW-0472">Membrane</keyword>
<feature type="domain" description="C2 tensin-type" evidence="10">
    <location>
        <begin position="414"/>
        <end position="552"/>
    </location>
</feature>
<feature type="domain" description="Tyrosine specific protein phosphatases" evidence="8">
    <location>
        <begin position="318"/>
        <end position="377"/>
    </location>
</feature>
<keyword evidence="4 7" id="KW-1133">Transmembrane helix</keyword>
<dbReference type="InterPro" id="IPR035892">
    <property type="entry name" value="C2_domain_sf"/>
</dbReference>
<dbReference type="Pfam" id="PF10409">
    <property type="entry name" value="PTEN_C2"/>
    <property type="match status" value="1"/>
</dbReference>
<dbReference type="InterPro" id="IPR029021">
    <property type="entry name" value="Prot-tyrosine_phosphatase-like"/>
</dbReference>
<evidence type="ECO:0000256" key="5">
    <source>
        <dbReference type="ARBA" id="ARBA00023136"/>
    </source>
</evidence>
<dbReference type="Pfam" id="PF00520">
    <property type="entry name" value="Ion_trans"/>
    <property type="match status" value="1"/>
</dbReference>
<dbReference type="Pfam" id="PF22785">
    <property type="entry name" value="Tc-R-P"/>
    <property type="match status" value="1"/>
</dbReference>
<dbReference type="SMART" id="SM01326">
    <property type="entry name" value="PTEN_C2"/>
    <property type="match status" value="1"/>
</dbReference>
<dbReference type="SUPFAM" id="SSF81324">
    <property type="entry name" value="Voltage-gated potassium channels"/>
    <property type="match status" value="1"/>
</dbReference>
<dbReference type="SUPFAM" id="SSF49562">
    <property type="entry name" value="C2 domain (Calcium/lipid-binding domain, CaLB)"/>
    <property type="match status" value="1"/>
</dbReference>
<dbReference type="Gene3D" id="2.60.40.1110">
    <property type="match status" value="1"/>
</dbReference>
<dbReference type="GO" id="GO:0016314">
    <property type="term" value="F:phosphatidylinositol-3,4,5-trisphosphate 3-phosphatase activity"/>
    <property type="evidence" value="ECO:0007669"/>
    <property type="project" value="TreeGrafter"/>
</dbReference>
<dbReference type="InterPro" id="IPR005821">
    <property type="entry name" value="Ion_trans_dom"/>
</dbReference>
<dbReference type="InterPro" id="IPR014020">
    <property type="entry name" value="Tensin_C2-dom"/>
</dbReference>
<dbReference type="PROSITE" id="PS00383">
    <property type="entry name" value="TYR_PHOSPHATASE_1"/>
    <property type="match status" value="1"/>
</dbReference>
<evidence type="ECO:0000313" key="11">
    <source>
        <dbReference type="EMBL" id="CAL4064878.1"/>
    </source>
</evidence>
<dbReference type="InterPro" id="IPR051281">
    <property type="entry name" value="Dual-spec_lipid-protein_phosph"/>
</dbReference>
<accession>A0AAV2PV46</accession>
<dbReference type="PROSITE" id="PS51182">
    <property type="entry name" value="C2_TENSIN"/>
    <property type="match status" value="1"/>
</dbReference>
<dbReference type="Gene3D" id="3.90.190.10">
    <property type="entry name" value="Protein tyrosine phosphatase superfamily"/>
    <property type="match status" value="1"/>
</dbReference>
<dbReference type="GO" id="GO:0005829">
    <property type="term" value="C:cytosol"/>
    <property type="evidence" value="ECO:0007669"/>
    <property type="project" value="TreeGrafter"/>
</dbReference>
<evidence type="ECO:0000256" key="3">
    <source>
        <dbReference type="ARBA" id="ARBA00022801"/>
    </source>
</evidence>
<dbReference type="PANTHER" id="PTHR12305">
    <property type="entry name" value="PHOSPHATASE WITH HOMOLOGY TO TENSIN"/>
    <property type="match status" value="1"/>
</dbReference>
<dbReference type="InterPro" id="IPR029023">
    <property type="entry name" value="Tensin_phosphatase"/>
</dbReference>
<dbReference type="SUPFAM" id="SSF52799">
    <property type="entry name" value="(Phosphotyrosine protein) phosphatases II"/>
    <property type="match status" value="1"/>
</dbReference>
<keyword evidence="12" id="KW-1185">Reference proteome</keyword>
<dbReference type="InterPro" id="IPR027359">
    <property type="entry name" value="Volt_channel_dom_sf"/>
</dbReference>
<protein>
    <recommendedName>
        <fullName evidence="13">Phosphatidylinositol-3,4,5-trisphosphate 3-phosphatase</fullName>
    </recommendedName>
</protein>
<keyword evidence="3" id="KW-0378">Hydrolase</keyword>
<evidence type="ECO:0000256" key="6">
    <source>
        <dbReference type="SAM" id="MobiDB-lite"/>
    </source>
</evidence>
<evidence type="ECO:0000313" key="12">
    <source>
        <dbReference type="Proteomes" id="UP001497623"/>
    </source>
</evidence>
<dbReference type="CDD" id="cd14510">
    <property type="entry name" value="PTP_VSP_TPTE"/>
    <property type="match status" value="1"/>
</dbReference>
<dbReference type="PANTHER" id="PTHR12305:SF60">
    <property type="entry name" value="PHOSPHATIDYLINOSITOL 3,4,5-TRISPHOSPHATE 3-PHOSPHATASE TPTE2-RELATED"/>
    <property type="match status" value="1"/>
</dbReference>
<evidence type="ECO:0000256" key="4">
    <source>
        <dbReference type="ARBA" id="ARBA00022989"/>
    </source>
</evidence>
<dbReference type="Proteomes" id="UP001497623">
    <property type="component" value="Unassembled WGS sequence"/>
</dbReference>
<evidence type="ECO:0000259" key="9">
    <source>
        <dbReference type="PROSITE" id="PS51181"/>
    </source>
</evidence>
<comment type="caution">
    <text evidence="11">The sequence shown here is derived from an EMBL/GenBank/DDBJ whole genome shotgun (WGS) entry which is preliminary data.</text>
</comment>
<proteinExistence type="predicted"/>
<evidence type="ECO:0000256" key="2">
    <source>
        <dbReference type="ARBA" id="ARBA00022692"/>
    </source>
</evidence>
<dbReference type="InterPro" id="IPR000387">
    <property type="entry name" value="Tyr_Pase_dom"/>
</dbReference>
<dbReference type="GO" id="GO:0016020">
    <property type="term" value="C:membrane"/>
    <property type="evidence" value="ECO:0007669"/>
    <property type="project" value="UniProtKB-SubCell"/>
</dbReference>
<name>A0AAV2PV46_MEGNR</name>
<keyword evidence="2 7" id="KW-0812">Transmembrane</keyword>
<dbReference type="EMBL" id="CAXKWB010001581">
    <property type="protein sequence ID" value="CAL4064878.1"/>
    <property type="molecule type" value="Genomic_DNA"/>
</dbReference>
<dbReference type="PROSITE" id="PS51181">
    <property type="entry name" value="PPASE_TENSIN"/>
    <property type="match status" value="1"/>
</dbReference>
<evidence type="ECO:0000259" key="8">
    <source>
        <dbReference type="PROSITE" id="PS50056"/>
    </source>
</evidence>
<feature type="compositionally biased region" description="Polar residues" evidence="6">
    <location>
        <begin position="16"/>
        <end position="28"/>
    </location>
</feature>